<reference evidence="1 2" key="1">
    <citation type="journal article" date="2024" name="bioRxiv">
        <title>A reference genome for Trichogramma kaykai: A tiny desert-dwelling parasitoid wasp with competing sex-ratio distorters.</title>
        <authorList>
            <person name="Culotta J."/>
            <person name="Lindsey A.R."/>
        </authorList>
    </citation>
    <scope>NUCLEOTIDE SEQUENCE [LARGE SCALE GENOMIC DNA]</scope>
    <source>
        <strain evidence="1 2">KSX58</strain>
    </source>
</reference>
<dbReference type="Gene3D" id="1.25.40.20">
    <property type="entry name" value="Ankyrin repeat-containing domain"/>
    <property type="match status" value="1"/>
</dbReference>
<keyword evidence="2" id="KW-1185">Reference proteome</keyword>
<comment type="caution">
    <text evidence="1">The sequence shown here is derived from an EMBL/GenBank/DDBJ whole genome shotgun (WGS) entry which is preliminary data.</text>
</comment>
<evidence type="ECO:0000313" key="1">
    <source>
        <dbReference type="EMBL" id="KAL3405534.1"/>
    </source>
</evidence>
<organism evidence="1 2">
    <name type="scientific">Trichogramma kaykai</name>
    <dbReference type="NCBI Taxonomy" id="54128"/>
    <lineage>
        <taxon>Eukaryota</taxon>
        <taxon>Metazoa</taxon>
        <taxon>Ecdysozoa</taxon>
        <taxon>Arthropoda</taxon>
        <taxon>Hexapoda</taxon>
        <taxon>Insecta</taxon>
        <taxon>Pterygota</taxon>
        <taxon>Neoptera</taxon>
        <taxon>Endopterygota</taxon>
        <taxon>Hymenoptera</taxon>
        <taxon>Apocrita</taxon>
        <taxon>Proctotrupomorpha</taxon>
        <taxon>Chalcidoidea</taxon>
        <taxon>Trichogrammatidae</taxon>
        <taxon>Trichogramma</taxon>
    </lineage>
</organism>
<proteinExistence type="predicted"/>
<protein>
    <submittedName>
        <fullName evidence="1">Uncharacterized protein</fullName>
    </submittedName>
</protein>
<name>A0ABD2XK37_9HYME</name>
<sequence length="143" mass="16582">MVEDNAVSEYIEHIYEDYWEMEAPELEKLVKFVIASRYKDEGSDLWGLRTTLLHRVVKLNHPPLYRDELIRDLFKIYNEFKINCLDEETGLTNLHVACMSSLDDVVKEFLKHCQDPNCFVAAAEGLPLLLARSTGESRWQSGC</sequence>
<dbReference type="AlphaFoldDB" id="A0ABD2XK37"/>
<dbReference type="Proteomes" id="UP001627154">
    <property type="component" value="Unassembled WGS sequence"/>
</dbReference>
<evidence type="ECO:0000313" key="2">
    <source>
        <dbReference type="Proteomes" id="UP001627154"/>
    </source>
</evidence>
<dbReference type="EMBL" id="JBJJXI010000020">
    <property type="protein sequence ID" value="KAL3405534.1"/>
    <property type="molecule type" value="Genomic_DNA"/>
</dbReference>
<gene>
    <name evidence="1" type="ORF">TKK_001923</name>
</gene>
<dbReference type="SUPFAM" id="SSF48403">
    <property type="entry name" value="Ankyrin repeat"/>
    <property type="match status" value="1"/>
</dbReference>
<accession>A0ABD2XK37</accession>
<dbReference type="InterPro" id="IPR036770">
    <property type="entry name" value="Ankyrin_rpt-contain_sf"/>
</dbReference>